<sequence length="199" mass="21753">MNSNIERSQIFRDRSGFEKSNPAKVLANFFSSLGDSSPKKTQSKIILKPIDPRIERSKEHRQRNKILTQKHKPILRSTRSASRSPRSASRTSASPRSHRSASRTPVSTGSDRSASRTPVSPGSHRSASRTPVTTGSDRSASRTSASPGSHHSATSGSPRRKTLKLTKIKNNVNLPNVVGKTISNRPIKESKPLPKITNS</sequence>
<evidence type="ECO:0000256" key="1">
    <source>
        <dbReference type="SAM" id="MobiDB-lite"/>
    </source>
</evidence>
<dbReference type="EMBL" id="MN740430">
    <property type="protein sequence ID" value="QHU05989.1"/>
    <property type="molecule type" value="Genomic_DNA"/>
</dbReference>
<feature type="compositionally biased region" description="Basic residues" evidence="1">
    <location>
        <begin position="158"/>
        <end position="167"/>
    </location>
</feature>
<name>A0A6C0JK69_9ZZZZ</name>
<feature type="compositionally biased region" description="Low complexity" evidence="1">
    <location>
        <begin position="76"/>
        <end position="95"/>
    </location>
</feature>
<reference evidence="2" key="1">
    <citation type="journal article" date="2020" name="Nature">
        <title>Giant virus diversity and host interactions through global metagenomics.</title>
        <authorList>
            <person name="Schulz F."/>
            <person name="Roux S."/>
            <person name="Paez-Espino D."/>
            <person name="Jungbluth S."/>
            <person name="Walsh D.A."/>
            <person name="Denef V.J."/>
            <person name="McMahon K.D."/>
            <person name="Konstantinidis K.T."/>
            <person name="Eloe-Fadrosh E.A."/>
            <person name="Kyrpides N.C."/>
            <person name="Woyke T."/>
        </authorList>
    </citation>
    <scope>NUCLEOTIDE SEQUENCE</scope>
    <source>
        <strain evidence="2">GVMAG-M-3300027747-57</strain>
    </source>
</reference>
<feature type="region of interest" description="Disordered" evidence="1">
    <location>
        <begin position="1"/>
        <end position="199"/>
    </location>
</feature>
<feature type="compositionally biased region" description="Polar residues" evidence="1">
    <location>
        <begin position="106"/>
        <end position="157"/>
    </location>
</feature>
<organism evidence="2">
    <name type="scientific">viral metagenome</name>
    <dbReference type="NCBI Taxonomy" id="1070528"/>
    <lineage>
        <taxon>unclassified sequences</taxon>
        <taxon>metagenomes</taxon>
        <taxon>organismal metagenomes</taxon>
    </lineage>
</organism>
<dbReference type="AlphaFoldDB" id="A0A6C0JK69"/>
<accession>A0A6C0JK69</accession>
<feature type="compositionally biased region" description="Polar residues" evidence="1">
    <location>
        <begin position="29"/>
        <end position="44"/>
    </location>
</feature>
<protein>
    <submittedName>
        <fullName evidence="2">Uncharacterized protein</fullName>
    </submittedName>
</protein>
<evidence type="ECO:0000313" key="2">
    <source>
        <dbReference type="EMBL" id="QHU05989.1"/>
    </source>
</evidence>
<proteinExistence type="predicted"/>
<feature type="compositionally biased region" description="Basic residues" evidence="1">
    <location>
        <begin position="59"/>
        <end position="74"/>
    </location>
</feature>